<feature type="domain" description="HTH araC/xylS-type" evidence="4">
    <location>
        <begin position="162"/>
        <end position="260"/>
    </location>
</feature>
<evidence type="ECO:0000256" key="3">
    <source>
        <dbReference type="ARBA" id="ARBA00023163"/>
    </source>
</evidence>
<evidence type="ECO:0000313" key="5">
    <source>
        <dbReference type="EMBL" id="PPL15438.1"/>
    </source>
</evidence>
<dbReference type="Gene3D" id="1.10.10.60">
    <property type="entry name" value="Homeodomain-like"/>
    <property type="match status" value="1"/>
</dbReference>
<dbReference type="GO" id="GO:0043565">
    <property type="term" value="F:sequence-specific DNA binding"/>
    <property type="evidence" value="ECO:0007669"/>
    <property type="project" value="InterPro"/>
</dbReference>
<dbReference type="InterPro" id="IPR009057">
    <property type="entry name" value="Homeodomain-like_sf"/>
</dbReference>
<keyword evidence="3" id="KW-0804">Transcription</keyword>
<dbReference type="PROSITE" id="PS01124">
    <property type="entry name" value="HTH_ARAC_FAMILY_2"/>
    <property type="match status" value="1"/>
</dbReference>
<evidence type="ECO:0000259" key="4">
    <source>
        <dbReference type="PROSITE" id="PS01124"/>
    </source>
</evidence>
<dbReference type="InterPro" id="IPR020449">
    <property type="entry name" value="Tscrpt_reg_AraC-type_HTH"/>
</dbReference>
<dbReference type="SUPFAM" id="SSF46689">
    <property type="entry name" value="Homeodomain-like"/>
    <property type="match status" value="1"/>
</dbReference>
<keyword evidence="6" id="KW-1185">Reference proteome</keyword>
<accession>A0A2P5TK35</accession>
<dbReference type="PANTHER" id="PTHR46796">
    <property type="entry name" value="HTH-TYPE TRANSCRIPTIONAL ACTIVATOR RHAS-RELATED"/>
    <property type="match status" value="1"/>
</dbReference>
<organism evidence="5 6">
    <name type="scientific">Oceanisphaera arctica</name>
    <dbReference type="NCBI Taxonomy" id="641510"/>
    <lineage>
        <taxon>Bacteria</taxon>
        <taxon>Pseudomonadati</taxon>
        <taxon>Pseudomonadota</taxon>
        <taxon>Gammaproteobacteria</taxon>
        <taxon>Aeromonadales</taxon>
        <taxon>Aeromonadaceae</taxon>
        <taxon>Oceanisphaera</taxon>
    </lineage>
</organism>
<evidence type="ECO:0000256" key="1">
    <source>
        <dbReference type="ARBA" id="ARBA00023015"/>
    </source>
</evidence>
<dbReference type="InterPro" id="IPR018060">
    <property type="entry name" value="HTH_AraC"/>
</dbReference>
<evidence type="ECO:0000256" key="2">
    <source>
        <dbReference type="ARBA" id="ARBA00023125"/>
    </source>
</evidence>
<protein>
    <recommendedName>
        <fullName evidence="4">HTH araC/xylS-type domain-containing protein</fullName>
    </recommendedName>
</protein>
<dbReference type="AlphaFoldDB" id="A0A2P5TK35"/>
<dbReference type="SMART" id="SM00342">
    <property type="entry name" value="HTH_ARAC"/>
    <property type="match status" value="1"/>
</dbReference>
<dbReference type="EMBL" id="MPZM01000032">
    <property type="protein sequence ID" value="PPL15438.1"/>
    <property type="molecule type" value="Genomic_DNA"/>
</dbReference>
<evidence type="ECO:0000313" key="6">
    <source>
        <dbReference type="Proteomes" id="UP000242231"/>
    </source>
</evidence>
<keyword evidence="1" id="KW-0805">Transcription regulation</keyword>
<dbReference type="GO" id="GO:0003700">
    <property type="term" value="F:DNA-binding transcription factor activity"/>
    <property type="evidence" value="ECO:0007669"/>
    <property type="project" value="InterPro"/>
</dbReference>
<dbReference type="Pfam" id="PF12833">
    <property type="entry name" value="HTH_18"/>
    <property type="match status" value="1"/>
</dbReference>
<name>A0A2P5TK35_9GAMM</name>
<keyword evidence="2" id="KW-0238">DNA-binding</keyword>
<reference evidence="6" key="1">
    <citation type="submission" date="2016-11" db="EMBL/GenBank/DDBJ databases">
        <authorList>
            <person name="Sisinthy S."/>
            <person name="Ara S."/>
            <person name="Gundlapally S.R."/>
        </authorList>
    </citation>
    <scope>NUCLEOTIDE SEQUENCE [LARGE SCALE GENOMIC DNA]</scope>
    <source>
        <strain evidence="6">V1-41</strain>
    </source>
</reference>
<dbReference type="Proteomes" id="UP000242231">
    <property type="component" value="Unassembled WGS sequence"/>
</dbReference>
<sequence>MIATQARTNVIATRSGEHLHAYPQILIGVGGATHCEFDNSAVSMTRGSVLMVPDAAKHSYAGLGLDSELLVLDLNLADELVLSLETVCGLSFRDSLFRSPQSVELAAETQPLLDFARYQLSQSRGVITQVVNHQLVTLFLTLIGQQYASDSIDKLPSSLRLDVLNRVIDNALDEPPANHVLAEALHISESHLYYLCRKQFGLTPQQYASARRLNRARTCLQQTRMSVTHVALEHGFADTASFSRAYKRFFGHSPRQERIL</sequence>
<gene>
    <name evidence="5" type="ORF">UN63_12655</name>
</gene>
<dbReference type="InterPro" id="IPR050204">
    <property type="entry name" value="AraC_XylS_family_regulators"/>
</dbReference>
<dbReference type="PRINTS" id="PR00032">
    <property type="entry name" value="HTHARAC"/>
</dbReference>
<proteinExistence type="predicted"/>
<dbReference type="OrthoDB" id="34150at2"/>
<comment type="caution">
    <text evidence="5">The sequence shown here is derived from an EMBL/GenBank/DDBJ whole genome shotgun (WGS) entry which is preliminary data.</text>
</comment>